<keyword evidence="3" id="KW-0808">Transferase</keyword>
<evidence type="ECO:0000313" key="4">
    <source>
        <dbReference type="Proteomes" id="UP000240505"/>
    </source>
</evidence>
<proteinExistence type="predicted"/>
<feature type="domain" description="Glycosyltransferase subfamily 4-like N-terminal" evidence="2">
    <location>
        <begin position="16"/>
        <end position="177"/>
    </location>
</feature>
<name>A0A2R4C574_9BURK</name>
<dbReference type="Pfam" id="PF00534">
    <property type="entry name" value="Glycos_transf_1"/>
    <property type="match status" value="1"/>
</dbReference>
<evidence type="ECO:0000259" key="2">
    <source>
        <dbReference type="Pfam" id="PF13439"/>
    </source>
</evidence>
<dbReference type="Proteomes" id="UP000240505">
    <property type="component" value="Chromosome"/>
</dbReference>
<dbReference type="Gene3D" id="3.40.50.2000">
    <property type="entry name" value="Glycogen Phosphorylase B"/>
    <property type="match status" value="2"/>
</dbReference>
<protein>
    <submittedName>
        <fullName evidence="3">Glycosyl transferase group 1 protein</fullName>
    </submittedName>
</protein>
<dbReference type="SUPFAM" id="SSF53756">
    <property type="entry name" value="UDP-Glycosyltransferase/glycogen phosphorylase"/>
    <property type="match status" value="1"/>
</dbReference>
<dbReference type="PANTHER" id="PTHR45947">
    <property type="entry name" value="SULFOQUINOVOSYL TRANSFERASE SQD2"/>
    <property type="match status" value="1"/>
</dbReference>
<dbReference type="AlphaFoldDB" id="A0A2R4C574"/>
<keyword evidence="4" id="KW-1185">Reference proteome</keyword>
<dbReference type="KEGG" id="masz:C9I28_02840"/>
<dbReference type="InterPro" id="IPR017522">
    <property type="entry name" value="Sugar_tfrase_PEP-CTERM_Stp2"/>
</dbReference>
<evidence type="ECO:0000313" key="3">
    <source>
        <dbReference type="EMBL" id="AVR94777.1"/>
    </source>
</evidence>
<sequence>MNDTPLIVHLIYRLDFGGLESLMVERINRMPADCYRHAIVCLTDYNPAFAQRLTRTGVPIHALHKQPGLSLRTHGALWRLLRALQPAVLHSYNLSAIEYAPVALAAGVPVRVNGAHGRDANDPEGKNRKHNLLRRLMVPFYDCCYANSAAMEDWNRDVIGVPARKSRMLANGIDAERFRPRVHGEAVIASANPFGPGHVVIGTVGRIQAVKDHATLVEAFALLRQRLPRHTALLRLAIVGDGPLLQRLRDRVAALELSDVVWLPGARTDVADILRGFDIFAMSSIAEGTPGSALEAMATALPVVGTRVGGIPEVIANGSTGFLVPPSDPAALAEALEQYVLSPELAAQHGAAGRERVLRKYSMAAMVAAYQDMYDSLCERKIKTKKGAVPSCVE</sequence>
<dbReference type="OrthoDB" id="9813211at2"/>
<dbReference type="RefSeq" id="WP_107140128.1">
    <property type="nucleotide sequence ID" value="NZ_CP028324.1"/>
</dbReference>
<gene>
    <name evidence="3" type="ORF">C9I28_02840</name>
</gene>
<dbReference type="InterPro" id="IPR001296">
    <property type="entry name" value="Glyco_trans_1"/>
</dbReference>
<feature type="domain" description="Glycosyl transferase family 1" evidence="1">
    <location>
        <begin position="197"/>
        <end position="356"/>
    </location>
</feature>
<evidence type="ECO:0000259" key="1">
    <source>
        <dbReference type="Pfam" id="PF00534"/>
    </source>
</evidence>
<organism evidence="3 4">
    <name type="scientific">Pseudoduganella armeniaca</name>
    <dbReference type="NCBI Taxonomy" id="2072590"/>
    <lineage>
        <taxon>Bacteria</taxon>
        <taxon>Pseudomonadati</taxon>
        <taxon>Pseudomonadota</taxon>
        <taxon>Betaproteobacteria</taxon>
        <taxon>Burkholderiales</taxon>
        <taxon>Oxalobacteraceae</taxon>
        <taxon>Telluria group</taxon>
        <taxon>Pseudoduganella</taxon>
    </lineage>
</organism>
<dbReference type="GO" id="GO:0016757">
    <property type="term" value="F:glycosyltransferase activity"/>
    <property type="evidence" value="ECO:0007669"/>
    <property type="project" value="UniProtKB-ARBA"/>
</dbReference>
<reference evidence="3 4" key="1">
    <citation type="submission" date="2018-03" db="EMBL/GenBank/DDBJ databases">
        <title>Massilia armeniaca sp. nov., isolated from desert soil.</title>
        <authorList>
            <person name="Huang H."/>
            <person name="Ren M."/>
        </authorList>
    </citation>
    <scope>NUCLEOTIDE SEQUENCE [LARGE SCALE GENOMIC DNA]</scope>
    <source>
        <strain evidence="3 4">ZMN-3</strain>
    </source>
</reference>
<dbReference type="EMBL" id="CP028324">
    <property type="protein sequence ID" value="AVR94777.1"/>
    <property type="molecule type" value="Genomic_DNA"/>
</dbReference>
<dbReference type="InterPro" id="IPR028098">
    <property type="entry name" value="Glyco_trans_4-like_N"/>
</dbReference>
<dbReference type="Pfam" id="PF13439">
    <property type="entry name" value="Glyco_transf_4"/>
    <property type="match status" value="1"/>
</dbReference>
<accession>A0A2R4C574</accession>
<dbReference type="InterPro" id="IPR050194">
    <property type="entry name" value="Glycosyltransferase_grp1"/>
</dbReference>
<dbReference type="NCBIfam" id="TIGR03088">
    <property type="entry name" value="stp2"/>
    <property type="match status" value="1"/>
</dbReference>
<dbReference type="PANTHER" id="PTHR45947:SF3">
    <property type="entry name" value="SULFOQUINOVOSYL TRANSFERASE SQD2"/>
    <property type="match status" value="1"/>
</dbReference>